<dbReference type="GO" id="GO:0008270">
    <property type="term" value="F:zinc ion binding"/>
    <property type="evidence" value="ECO:0007669"/>
    <property type="project" value="UniProtKB-KW"/>
</dbReference>
<gene>
    <name evidence="4" type="ORF">SLEP1_g130</name>
</gene>
<feature type="compositionally biased region" description="Polar residues" evidence="2">
    <location>
        <begin position="280"/>
        <end position="293"/>
    </location>
</feature>
<evidence type="ECO:0000313" key="5">
    <source>
        <dbReference type="Proteomes" id="UP001054252"/>
    </source>
</evidence>
<dbReference type="AlphaFoldDB" id="A0AAV5HG45"/>
<dbReference type="PANTHER" id="PTHR46798:SF20">
    <property type="entry name" value="RING-TYPE DOMAIN-CONTAINING PROTEIN"/>
    <property type="match status" value="1"/>
</dbReference>
<feature type="region of interest" description="Disordered" evidence="2">
    <location>
        <begin position="225"/>
        <end position="301"/>
    </location>
</feature>
<dbReference type="SUPFAM" id="SSF57850">
    <property type="entry name" value="RING/U-box"/>
    <property type="match status" value="1"/>
</dbReference>
<dbReference type="Gene3D" id="3.30.40.10">
    <property type="entry name" value="Zinc/RING finger domain, C3HC4 (zinc finger)"/>
    <property type="match status" value="1"/>
</dbReference>
<reference evidence="4 5" key="1">
    <citation type="journal article" date="2021" name="Commun. Biol.">
        <title>The genome of Shorea leprosula (Dipterocarpaceae) highlights the ecological relevance of drought in aseasonal tropical rainforests.</title>
        <authorList>
            <person name="Ng K.K.S."/>
            <person name="Kobayashi M.J."/>
            <person name="Fawcett J.A."/>
            <person name="Hatakeyama M."/>
            <person name="Paape T."/>
            <person name="Ng C.H."/>
            <person name="Ang C.C."/>
            <person name="Tnah L.H."/>
            <person name="Lee C.T."/>
            <person name="Nishiyama T."/>
            <person name="Sese J."/>
            <person name="O'Brien M.J."/>
            <person name="Copetti D."/>
            <person name="Mohd Noor M.I."/>
            <person name="Ong R.C."/>
            <person name="Putra M."/>
            <person name="Sireger I.Z."/>
            <person name="Indrioko S."/>
            <person name="Kosugi Y."/>
            <person name="Izuno A."/>
            <person name="Isagi Y."/>
            <person name="Lee S.L."/>
            <person name="Shimizu K.K."/>
        </authorList>
    </citation>
    <scope>NUCLEOTIDE SEQUENCE [LARGE SCALE GENOMIC DNA]</scope>
    <source>
        <strain evidence="4">214</strain>
    </source>
</reference>
<name>A0AAV5HG45_9ROSI</name>
<dbReference type="InterPro" id="IPR044274">
    <property type="entry name" value="RFI2"/>
</dbReference>
<evidence type="ECO:0000256" key="1">
    <source>
        <dbReference type="PROSITE-ProRule" id="PRU00175"/>
    </source>
</evidence>
<organism evidence="4 5">
    <name type="scientific">Rubroshorea leprosula</name>
    <dbReference type="NCBI Taxonomy" id="152421"/>
    <lineage>
        <taxon>Eukaryota</taxon>
        <taxon>Viridiplantae</taxon>
        <taxon>Streptophyta</taxon>
        <taxon>Embryophyta</taxon>
        <taxon>Tracheophyta</taxon>
        <taxon>Spermatophyta</taxon>
        <taxon>Magnoliopsida</taxon>
        <taxon>eudicotyledons</taxon>
        <taxon>Gunneridae</taxon>
        <taxon>Pentapetalae</taxon>
        <taxon>rosids</taxon>
        <taxon>malvids</taxon>
        <taxon>Malvales</taxon>
        <taxon>Dipterocarpaceae</taxon>
        <taxon>Rubroshorea</taxon>
    </lineage>
</organism>
<feature type="domain" description="RING-type" evidence="3">
    <location>
        <begin position="18"/>
        <end position="63"/>
    </location>
</feature>
<evidence type="ECO:0000313" key="4">
    <source>
        <dbReference type="EMBL" id="GKU85452.1"/>
    </source>
</evidence>
<evidence type="ECO:0000256" key="2">
    <source>
        <dbReference type="SAM" id="MobiDB-lite"/>
    </source>
</evidence>
<keyword evidence="1" id="KW-0863">Zinc-finger</keyword>
<protein>
    <recommendedName>
        <fullName evidence="3">RING-type domain-containing protein</fullName>
    </recommendedName>
</protein>
<evidence type="ECO:0000259" key="3">
    <source>
        <dbReference type="PROSITE" id="PS50089"/>
    </source>
</evidence>
<dbReference type="PROSITE" id="PS50089">
    <property type="entry name" value="ZF_RING_2"/>
    <property type="match status" value="1"/>
</dbReference>
<proteinExistence type="predicted"/>
<dbReference type="InterPro" id="IPR001841">
    <property type="entry name" value="Znf_RING"/>
</dbReference>
<keyword evidence="1" id="KW-0479">Metal-binding</keyword>
<dbReference type="GO" id="GO:0004842">
    <property type="term" value="F:ubiquitin-protein transferase activity"/>
    <property type="evidence" value="ECO:0007669"/>
    <property type="project" value="InterPro"/>
</dbReference>
<dbReference type="Pfam" id="PF13639">
    <property type="entry name" value="zf-RING_2"/>
    <property type="match status" value="1"/>
</dbReference>
<sequence length="301" mass="33151">MAATSSSLAAPSSTVETCPICWDELSTICGRTLVTLQCSHKFHLDCIGSTFNSFGEMRCPLCRATENGTWVIPQERADQAASEPEEDDSDADEFEFDEWDLFPVQEGLMEPTRALIYQALSRPAVLAIEDGTVYHQVSAFDIIHRLNCEWNQPPLQAFNSMFNYFATANNTTRVVSSTPRSSSGLSERNVDIDSFIEPVILEHGRSNGPTHYNFSWMCPPNNSPSPGVRAMMSSQSESNGLPGRVPSGNAELQSEQAQFNVPLNAPANRQHQELPLIVPSETNNVSPSENSPDNIDPPLKE</sequence>
<dbReference type="InterPro" id="IPR013083">
    <property type="entry name" value="Znf_RING/FYVE/PHD"/>
</dbReference>
<keyword evidence="1" id="KW-0862">Zinc</keyword>
<dbReference type="EMBL" id="BPVZ01000001">
    <property type="protein sequence ID" value="GKU85452.1"/>
    <property type="molecule type" value="Genomic_DNA"/>
</dbReference>
<dbReference type="PANTHER" id="PTHR46798">
    <property type="entry name" value="OS09G0511500 PROTEIN"/>
    <property type="match status" value="1"/>
</dbReference>
<dbReference type="Proteomes" id="UP001054252">
    <property type="component" value="Unassembled WGS sequence"/>
</dbReference>
<dbReference type="SMART" id="SM00184">
    <property type="entry name" value="RING"/>
    <property type="match status" value="1"/>
</dbReference>
<feature type="compositionally biased region" description="Polar residues" evidence="2">
    <location>
        <begin position="250"/>
        <end position="261"/>
    </location>
</feature>
<comment type="caution">
    <text evidence="4">The sequence shown here is derived from an EMBL/GenBank/DDBJ whole genome shotgun (WGS) entry which is preliminary data.</text>
</comment>
<accession>A0AAV5HG45</accession>
<keyword evidence="5" id="KW-1185">Reference proteome</keyword>